<feature type="domain" description="GYF" evidence="2">
    <location>
        <begin position="383"/>
        <end position="431"/>
    </location>
</feature>
<dbReference type="SMART" id="SM00444">
    <property type="entry name" value="GYF"/>
    <property type="match status" value="1"/>
</dbReference>
<evidence type="ECO:0000313" key="4">
    <source>
        <dbReference type="Proteomes" id="UP001233271"/>
    </source>
</evidence>
<feature type="compositionally biased region" description="Basic and acidic residues" evidence="1">
    <location>
        <begin position="319"/>
        <end position="330"/>
    </location>
</feature>
<sequence>MSMHFAPQWVKPIKPTGSALAPASDTLLAQVPKQPAAPVSPFPALGQPRAGSPTAAASSNPPLSYSRVTHAPASPSFSGEGYFPHAGDGANGGANPSPYPFRYSREQILGIWDEDKFKERPIELMQMAETDNGHVLVSKAIVQPVGLRELSEVEKRILSTSVHPPVVSRRQPQAHTGTSHGNNPGEAALPRRVPQPAMKETTNLNTAPSRSTAFGGFGRGEGGAFGGSKYTSGALGEGRQPGAIGGGFSGVGRRTTRREEDPTRPSPASAAPSWRSVRNQSGTFEGVLGFGNSSVAPTIDPAPANGRQDSDRGWGAAEKQWRAAPNDERPLSIPTTEPSTQSVIATASATPVGERDAQLRENTPGLRSGTQTPQAQETQDLGNVNWYYRDPNGQEQGPFTGTQMHEWYSHSYFQDELPVRRENETSFHKLSELKANTNTAVQPFLAPVRPRLPPNLPIPVSALQAPGPAAGSAPSTGGLNDTFGRLNMGNLPAPQPQYHPNAYQGGQFGQQAQSNNQFTSAPLGSQQWNPAPGTQSPARVNGAYGSIGPQPAYSPYGGPIGTPPIQRPEVFASPIGQPSPWSAATANPAIHWQQQPVQQQMPPVPIAHQPQQQFIQQQPTIPQQHATTEPSYFPPIEDILPEQTAPTEEYDDAHDETMVEDYLDSDHEFEDDLLSQADVQEEQEQEQEQEIVEKQPGEKEELAHKPAPASVRAKTPKSTPRKAANELTPAQASKLPPPHASLPPKPTAAPIMSDAIKELSSPPPALAMPVERSTPKAAPWATADKQAHGPSLREIQEAEARQSAARKQARVEARVASQATIVSSNEDLPTSMTWGLPSSKGSVPPPSSSTPPTPAWGGGSEGPKKTLKQIQEEEERRNLKLARQQQAVVTAATPTTKRGYADLAATHAPTPAQAAAAAAAGWTTVGAGGKNAATPVKPAPLPPKPVTTVKPVAAVAKPAAKAPVADEQPSIEFIRWTKQALTGLSVPVDDFISMLLTFPVDPPASSRGEQQEIIADSVYASSSTLDGRRFAQEFMTRRKADAKRDTSKPVAKIGSLADVVKTQSKAPAADVGFKVVKAKKKRS</sequence>
<evidence type="ECO:0000256" key="1">
    <source>
        <dbReference type="SAM" id="MobiDB-lite"/>
    </source>
</evidence>
<dbReference type="GO" id="GO:0005829">
    <property type="term" value="C:cytosol"/>
    <property type="evidence" value="ECO:0007669"/>
    <property type="project" value="TreeGrafter"/>
</dbReference>
<dbReference type="GeneID" id="85496870"/>
<feature type="compositionally biased region" description="Polar residues" evidence="1">
    <location>
        <begin position="822"/>
        <end position="833"/>
    </location>
</feature>
<dbReference type="InterPro" id="IPR051640">
    <property type="entry name" value="GRB10-interact_GYF"/>
</dbReference>
<organism evidence="3 4">
    <name type="scientific">Cutaneotrichosporon cavernicola</name>
    <dbReference type="NCBI Taxonomy" id="279322"/>
    <lineage>
        <taxon>Eukaryota</taxon>
        <taxon>Fungi</taxon>
        <taxon>Dikarya</taxon>
        <taxon>Basidiomycota</taxon>
        <taxon>Agaricomycotina</taxon>
        <taxon>Tremellomycetes</taxon>
        <taxon>Trichosporonales</taxon>
        <taxon>Trichosporonaceae</taxon>
        <taxon>Cutaneotrichosporon</taxon>
    </lineage>
</organism>
<feature type="region of interest" description="Disordered" evidence="1">
    <location>
        <begin position="31"/>
        <end position="99"/>
    </location>
</feature>
<dbReference type="PANTHER" id="PTHR14445:SF36">
    <property type="entry name" value="FI03272P-RELATED"/>
    <property type="match status" value="1"/>
</dbReference>
<feature type="region of interest" description="Disordered" evidence="1">
    <location>
        <begin position="616"/>
        <end position="791"/>
    </location>
</feature>
<feature type="compositionally biased region" description="Polar residues" evidence="1">
    <location>
        <begin position="519"/>
        <end position="538"/>
    </location>
</feature>
<dbReference type="EMBL" id="AP028216">
    <property type="protein sequence ID" value="BEI93000.1"/>
    <property type="molecule type" value="Genomic_DNA"/>
</dbReference>
<accession>A0AA48QX43</accession>
<dbReference type="KEGG" id="ccac:CcaHIS019_0506280"/>
<dbReference type="Proteomes" id="UP001233271">
    <property type="component" value="Chromosome 5"/>
</dbReference>
<dbReference type="SUPFAM" id="SSF55277">
    <property type="entry name" value="GYF domain"/>
    <property type="match status" value="1"/>
</dbReference>
<protein>
    <recommendedName>
        <fullName evidence="2">GYF domain-containing protein</fullName>
    </recommendedName>
</protein>
<feature type="compositionally biased region" description="Polar residues" evidence="1">
    <location>
        <begin position="170"/>
        <end position="182"/>
    </location>
</feature>
<gene>
    <name evidence="3" type="primary">SMY2</name>
    <name evidence="3" type="ORF">CcaverHIS019_0506280</name>
</gene>
<dbReference type="InterPro" id="IPR003169">
    <property type="entry name" value="GYF"/>
</dbReference>
<feature type="compositionally biased region" description="Polar residues" evidence="1">
    <location>
        <begin position="55"/>
        <end position="67"/>
    </location>
</feature>
<feature type="compositionally biased region" description="Basic and acidic residues" evidence="1">
    <location>
        <begin position="691"/>
        <end position="704"/>
    </location>
</feature>
<feature type="region of interest" description="Disordered" evidence="1">
    <location>
        <begin position="517"/>
        <end position="538"/>
    </location>
</feature>
<feature type="compositionally biased region" description="Pro residues" evidence="1">
    <location>
        <begin position="735"/>
        <end position="747"/>
    </location>
</feature>
<dbReference type="AlphaFoldDB" id="A0AA48QX43"/>
<feature type="region of interest" description="Disordered" evidence="1">
    <location>
        <begin position="822"/>
        <end position="893"/>
    </location>
</feature>
<dbReference type="Pfam" id="PF02213">
    <property type="entry name" value="GYF"/>
    <property type="match status" value="1"/>
</dbReference>
<feature type="compositionally biased region" description="Low complexity" evidence="1">
    <location>
        <begin position="616"/>
        <end position="628"/>
    </location>
</feature>
<feature type="compositionally biased region" description="Acidic residues" evidence="1">
    <location>
        <begin position="648"/>
        <end position="690"/>
    </location>
</feature>
<feature type="compositionally biased region" description="Gly residues" evidence="1">
    <location>
        <begin position="215"/>
        <end position="226"/>
    </location>
</feature>
<name>A0AA48QX43_9TREE</name>
<reference evidence="3" key="1">
    <citation type="journal article" date="2023" name="BMC Genomics">
        <title>Chromosome-level genome assemblies of Cutaneotrichosporon spp. (Trichosporonales, Basidiomycota) reveal imbalanced evolution between nucleotide sequences and chromosome synteny.</title>
        <authorList>
            <person name="Kobayashi Y."/>
            <person name="Kayamori A."/>
            <person name="Aoki K."/>
            <person name="Shiwa Y."/>
            <person name="Matsutani M."/>
            <person name="Fujita N."/>
            <person name="Sugita T."/>
            <person name="Iwasaki W."/>
            <person name="Tanaka N."/>
            <person name="Takashima M."/>
        </authorList>
    </citation>
    <scope>NUCLEOTIDE SEQUENCE</scope>
    <source>
        <strain evidence="3">HIS019</strain>
    </source>
</reference>
<evidence type="ECO:0000259" key="2">
    <source>
        <dbReference type="PROSITE" id="PS50829"/>
    </source>
</evidence>
<dbReference type="PROSITE" id="PS50829">
    <property type="entry name" value="GYF"/>
    <property type="match status" value="1"/>
</dbReference>
<feature type="compositionally biased region" description="Polar residues" evidence="1">
    <location>
        <begin position="200"/>
        <end position="212"/>
    </location>
</feature>
<keyword evidence="4" id="KW-1185">Reference proteome</keyword>
<feature type="compositionally biased region" description="Pro residues" evidence="1">
    <location>
        <begin position="843"/>
        <end position="854"/>
    </location>
</feature>
<feature type="compositionally biased region" description="Low complexity" evidence="1">
    <location>
        <begin position="882"/>
        <end position="893"/>
    </location>
</feature>
<dbReference type="PANTHER" id="PTHR14445">
    <property type="entry name" value="GRB10 INTERACTING GYF PROTEIN"/>
    <property type="match status" value="1"/>
</dbReference>
<dbReference type="InterPro" id="IPR035445">
    <property type="entry name" value="GYF-like_dom_sf"/>
</dbReference>
<feature type="region of interest" description="Disordered" evidence="1">
    <location>
        <begin position="164"/>
        <end position="341"/>
    </location>
</feature>
<dbReference type="RefSeq" id="XP_060458265.1">
    <property type="nucleotide sequence ID" value="XM_060601808.1"/>
</dbReference>
<dbReference type="Gene3D" id="3.30.1490.40">
    <property type="match status" value="1"/>
</dbReference>
<evidence type="ECO:0000313" key="3">
    <source>
        <dbReference type="EMBL" id="BEI93000.1"/>
    </source>
</evidence>
<proteinExistence type="predicted"/>